<sequence length="239" mass="27239">MTKATQPLFPPHQITASMNESIGNTTVVEAIARNHSLLRDHFFDSLLDLDHYIQLLEGIRAVTGNPALQAELETRWENEDIELGEAIKTLLHHVRYACLYLELGSDAEAQKNRARAWAFTNYASVMVGEIIEKSAAILNAMKVDDRSNQNSINAQGRNKSTLLVKEEAARLLKDRRPEDGWPTKVKAVSDLEDPLAEFIEKNKIPTLQISNIEKWLTVWLREDELVKQAWENSKRVKIR</sequence>
<dbReference type="RefSeq" id="WP_084381899.1">
    <property type="nucleotide sequence ID" value="NZ_LS483433.1"/>
</dbReference>
<dbReference type="AlphaFoldDB" id="A0A1H2P2W3"/>
<evidence type="ECO:0000313" key="1">
    <source>
        <dbReference type="EMBL" id="SDV11980.1"/>
    </source>
</evidence>
<keyword evidence="2" id="KW-1185">Reference proteome</keyword>
<protein>
    <submittedName>
        <fullName evidence="1">Uncharacterized protein</fullName>
    </submittedName>
</protein>
<accession>A0A1H2P2W3</accession>
<name>A0A1H2P2W3_9PSED</name>
<dbReference type="OrthoDB" id="7023033at2"/>
<reference evidence="2" key="1">
    <citation type="submission" date="2016-10" db="EMBL/GenBank/DDBJ databases">
        <authorList>
            <person name="Varghese N."/>
            <person name="Submissions S."/>
        </authorList>
    </citation>
    <scope>NUCLEOTIDE SEQUENCE [LARGE SCALE GENOMIC DNA]</scope>
    <source>
        <strain evidence="2">LMG 2223</strain>
    </source>
</reference>
<dbReference type="EMBL" id="LT629802">
    <property type="protein sequence ID" value="SDV11980.1"/>
    <property type="molecule type" value="Genomic_DNA"/>
</dbReference>
<gene>
    <name evidence="1" type="ORF">SAMN05216202_5394</name>
</gene>
<organism evidence="1 2">
    <name type="scientific">Pseudomonas mucidolens</name>
    <dbReference type="NCBI Taxonomy" id="46679"/>
    <lineage>
        <taxon>Bacteria</taxon>
        <taxon>Pseudomonadati</taxon>
        <taxon>Pseudomonadota</taxon>
        <taxon>Gammaproteobacteria</taxon>
        <taxon>Pseudomonadales</taxon>
        <taxon>Pseudomonadaceae</taxon>
        <taxon>Pseudomonas</taxon>
    </lineage>
</organism>
<dbReference type="Proteomes" id="UP000198600">
    <property type="component" value="Chromosome I"/>
</dbReference>
<evidence type="ECO:0000313" key="2">
    <source>
        <dbReference type="Proteomes" id="UP000198600"/>
    </source>
</evidence>
<proteinExistence type="predicted"/>